<evidence type="ECO:0000256" key="1">
    <source>
        <dbReference type="SAM" id="Phobius"/>
    </source>
</evidence>
<keyword evidence="1" id="KW-0472">Membrane</keyword>
<protein>
    <recommendedName>
        <fullName evidence="4">Ergosterol biosynthesis protein</fullName>
    </recommendedName>
</protein>
<accession>W2SFU2</accession>
<dbReference type="RefSeq" id="XP_008711481.1">
    <property type="nucleotide sequence ID" value="XM_008713259.1"/>
</dbReference>
<reference evidence="2 3" key="1">
    <citation type="submission" date="2013-03" db="EMBL/GenBank/DDBJ databases">
        <title>The Genome Sequence of Phialophora europaea CBS 101466.</title>
        <authorList>
            <consortium name="The Broad Institute Genomics Platform"/>
            <person name="Cuomo C."/>
            <person name="de Hoog S."/>
            <person name="Gorbushina A."/>
            <person name="Walker B."/>
            <person name="Young S.K."/>
            <person name="Zeng Q."/>
            <person name="Gargeya S."/>
            <person name="Fitzgerald M."/>
            <person name="Haas B."/>
            <person name="Abouelleil A."/>
            <person name="Allen A.W."/>
            <person name="Alvarado L."/>
            <person name="Arachchi H.M."/>
            <person name="Berlin A.M."/>
            <person name="Chapman S.B."/>
            <person name="Gainer-Dewar J."/>
            <person name="Goldberg J."/>
            <person name="Griggs A."/>
            <person name="Gujja S."/>
            <person name="Hansen M."/>
            <person name="Howarth C."/>
            <person name="Imamovic A."/>
            <person name="Ireland A."/>
            <person name="Larimer J."/>
            <person name="McCowan C."/>
            <person name="Murphy C."/>
            <person name="Pearson M."/>
            <person name="Poon T.W."/>
            <person name="Priest M."/>
            <person name="Roberts A."/>
            <person name="Saif S."/>
            <person name="Shea T."/>
            <person name="Sisk P."/>
            <person name="Sykes S."/>
            <person name="Wortman J."/>
            <person name="Nusbaum C."/>
            <person name="Birren B."/>
        </authorList>
    </citation>
    <scope>NUCLEOTIDE SEQUENCE [LARGE SCALE GENOMIC DNA]</scope>
    <source>
        <strain evidence="2 3">CBS 101466</strain>
    </source>
</reference>
<dbReference type="Proteomes" id="UP000030752">
    <property type="component" value="Unassembled WGS sequence"/>
</dbReference>
<dbReference type="AlphaFoldDB" id="W2SFU2"/>
<dbReference type="GeneID" id="19968297"/>
<dbReference type="VEuPathDB" id="FungiDB:HMPREF1541_00958"/>
<keyword evidence="1" id="KW-0812">Transmembrane</keyword>
<name>W2SFU2_CYPE1</name>
<evidence type="ECO:0000313" key="2">
    <source>
        <dbReference type="EMBL" id="ETN46769.1"/>
    </source>
</evidence>
<organism evidence="2 3">
    <name type="scientific">Cyphellophora europaea (strain CBS 101466)</name>
    <name type="common">Phialophora europaea</name>
    <dbReference type="NCBI Taxonomy" id="1220924"/>
    <lineage>
        <taxon>Eukaryota</taxon>
        <taxon>Fungi</taxon>
        <taxon>Dikarya</taxon>
        <taxon>Ascomycota</taxon>
        <taxon>Pezizomycotina</taxon>
        <taxon>Eurotiomycetes</taxon>
        <taxon>Chaetothyriomycetidae</taxon>
        <taxon>Chaetothyriales</taxon>
        <taxon>Cyphellophoraceae</taxon>
        <taxon>Cyphellophora</taxon>
    </lineage>
</organism>
<keyword evidence="3" id="KW-1185">Reference proteome</keyword>
<dbReference type="STRING" id="1220924.W2SFU2"/>
<proteinExistence type="predicted"/>
<keyword evidence="1" id="KW-1133">Transmembrane helix</keyword>
<evidence type="ECO:0008006" key="4">
    <source>
        <dbReference type="Google" id="ProtNLM"/>
    </source>
</evidence>
<dbReference type="eggNOG" id="ENOG502SVIQ">
    <property type="taxonomic scope" value="Eukaryota"/>
</dbReference>
<dbReference type="InParanoid" id="W2SFU2"/>
<dbReference type="OrthoDB" id="4502040at2759"/>
<feature type="transmembrane region" description="Helical" evidence="1">
    <location>
        <begin position="12"/>
        <end position="32"/>
    </location>
</feature>
<evidence type="ECO:0000313" key="3">
    <source>
        <dbReference type="Proteomes" id="UP000030752"/>
    </source>
</evidence>
<dbReference type="EMBL" id="KB822711">
    <property type="protein sequence ID" value="ETN46769.1"/>
    <property type="molecule type" value="Genomic_DNA"/>
</dbReference>
<gene>
    <name evidence="2" type="ORF">HMPREF1541_00958</name>
</gene>
<dbReference type="HOGENOM" id="CLU_129944_0_0_1"/>
<sequence>MASTSTNTNISPYLFLTASLLNALAVPGHIIFGRQNVDPTLRALQGRSDSPTHAVGLAAARVGFEHMTVGIFAAAILNYRWSATNGPQGRDEHALFWALLGGGWWVGRRYWRVGEYGPLVLCLWGPPLCSLAAWALAQH</sequence>
<feature type="transmembrane region" description="Helical" evidence="1">
    <location>
        <begin position="116"/>
        <end position="137"/>
    </location>
</feature>